<organism evidence="2 3">
    <name type="scientific">Polyplosphaeria fusca</name>
    <dbReference type="NCBI Taxonomy" id="682080"/>
    <lineage>
        <taxon>Eukaryota</taxon>
        <taxon>Fungi</taxon>
        <taxon>Dikarya</taxon>
        <taxon>Ascomycota</taxon>
        <taxon>Pezizomycotina</taxon>
        <taxon>Dothideomycetes</taxon>
        <taxon>Pleosporomycetidae</taxon>
        <taxon>Pleosporales</taxon>
        <taxon>Tetraplosphaeriaceae</taxon>
        <taxon>Polyplosphaeria</taxon>
    </lineage>
</organism>
<proteinExistence type="predicted"/>
<accession>A0A9P4QM03</accession>
<gene>
    <name evidence="2" type="ORF">EJ04DRAFT_398333</name>
</gene>
<reference evidence="2" key="1">
    <citation type="journal article" date="2020" name="Stud. Mycol.">
        <title>101 Dothideomycetes genomes: a test case for predicting lifestyles and emergence of pathogens.</title>
        <authorList>
            <person name="Haridas S."/>
            <person name="Albert R."/>
            <person name="Binder M."/>
            <person name="Bloem J."/>
            <person name="Labutti K."/>
            <person name="Salamov A."/>
            <person name="Andreopoulos B."/>
            <person name="Baker S."/>
            <person name="Barry K."/>
            <person name="Bills G."/>
            <person name="Bluhm B."/>
            <person name="Cannon C."/>
            <person name="Castanera R."/>
            <person name="Culley D."/>
            <person name="Daum C."/>
            <person name="Ezra D."/>
            <person name="Gonzalez J."/>
            <person name="Henrissat B."/>
            <person name="Kuo A."/>
            <person name="Liang C."/>
            <person name="Lipzen A."/>
            <person name="Lutzoni F."/>
            <person name="Magnuson J."/>
            <person name="Mondo S."/>
            <person name="Nolan M."/>
            <person name="Ohm R."/>
            <person name="Pangilinan J."/>
            <person name="Park H.-J."/>
            <person name="Ramirez L."/>
            <person name="Alfaro M."/>
            <person name="Sun H."/>
            <person name="Tritt A."/>
            <person name="Yoshinaga Y."/>
            <person name="Zwiers L.-H."/>
            <person name="Turgeon B."/>
            <person name="Goodwin S."/>
            <person name="Spatafora J."/>
            <person name="Crous P."/>
            <person name="Grigoriev I."/>
        </authorList>
    </citation>
    <scope>NUCLEOTIDE SEQUENCE</scope>
    <source>
        <strain evidence="2">CBS 125425</strain>
    </source>
</reference>
<dbReference type="EMBL" id="ML996334">
    <property type="protein sequence ID" value="KAF2727399.1"/>
    <property type="molecule type" value="Genomic_DNA"/>
</dbReference>
<keyword evidence="1" id="KW-0732">Signal</keyword>
<dbReference type="Proteomes" id="UP000799444">
    <property type="component" value="Unassembled WGS sequence"/>
</dbReference>
<evidence type="ECO:0000313" key="3">
    <source>
        <dbReference type="Proteomes" id="UP000799444"/>
    </source>
</evidence>
<sequence length="111" mass="12006">SVATLATIVTLTTPGSAFVVNIYDQPDCQGDAREVNVWDNTCANWEGSFRSFKPTVYGGTHQHAYFFTPGDCGSLPGNIWNDWADGGGGSFRVDQCASFDNQVANAIASWY</sequence>
<feature type="chain" id="PRO_5040334052" evidence="1">
    <location>
        <begin position="18"/>
        <end position="111"/>
    </location>
</feature>
<protein>
    <submittedName>
        <fullName evidence="2">Uncharacterized protein</fullName>
    </submittedName>
</protein>
<comment type="caution">
    <text evidence="2">The sequence shown here is derived from an EMBL/GenBank/DDBJ whole genome shotgun (WGS) entry which is preliminary data.</text>
</comment>
<feature type="signal peptide" evidence="1">
    <location>
        <begin position="1"/>
        <end position="17"/>
    </location>
</feature>
<feature type="non-terminal residue" evidence="2">
    <location>
        <position position="1"/>
    </location>
</feature>
<dbReference type="AlphaFoldDB" id="A0A9P4QM03"/>
<feature type="non-terminal residue" evidence="2">
    <location>
        <position position="111"/>
    </location>
</feature>
<evidence type="ECO:0000313" key="2">
    <source>
        <dbReference type="EMBL" id="KAF2727399.1"/>
    </source>
</evidence>
<name>A0A9P4QM03_9PLEO</name>
<dbReference type="OrthoDB" id="3598923at2759"/>
<keyword evidence="3" id="KW-1185">Reference proteome</keyword>
<evidence type="ECO:0000256" key="1">
    <source>
        <dbReference type="SAM" id="SignalP"/>
    </source>
</evidence>